<dbReference type="Proteomes" id="UP000288623">
    <property type="component" value="Unassembled WGS sequence"/>
</dbReference>
<dbReference type="AlphaFoldDB" id="A0A433RQX0"/>
<organism evidence="2 3">
    <name type="scientific">Candidatus Kurthia intestinigallinarum</name>
    <dbReference type="NCBI Taxonomy" id="1562256"/>
    <lineage>
        <taxon>Bacteria</taxon>
        <taxon>Bacillati</taxon>
        <taxon>Bacillota</taxon>
        <taxon>Bacilli</taxon>
        <taxon>Bacillales</taxon>
        <taxon>Caryophanaceae</taxon>
        <taxon>Kurthia</taxon>
    </lineage>
</organism>
<dbReference type="Gene3D" id="3.10.180.10">
    <property type="entry name" value="2,3-Dihydroxybiphenyl 1,2-Dioxygenase, domain 1"/>
    <property type="match status" value="2"/>
</dbReference>
<keyword evidence="3" id="KW-1185">Reference proteome</keyword>
<proteinExistence type="predicted"/>
<comment type="caution">
    <text evidence="2">The sequence shown here is derived from an EMBL/GenBank/DDBJ whole genome shotgun (WGS) entry which is preliminary data.</text>
</comment>
<protein>
    <submittedName>
        <fullName evidence="2">Glyoxalase</fullName>
    </submittedName>
</protein>
<dbReference type="OrthoDB" id="9792626at2"/>
<dbReference type="EMBL" id="JTFC01000039">
    <property type="protein sequence ID" value="RUS53168.1"/>
    <property type="molecule type" value="Genomic_DNA"/>
</dbReference>
<dbReference type="Pfam" id="PF00903">
    <property type="entry name" value="Glyoxalase"/>
    <property type="match status" value="1"/>
</dbReference>
<accession>A0A433RQX0</accession>
<feature type="domain" description="VOC" evidence="1">
    <location>
        <begin position="10"/>
        <end position="126"/>
    </location>
</feature>
<evidence type="ECO:0000259" key="1">
    <source>
        <dbReference type="PROSITE" id="PS51819"/>
    </source>
</evidence>
<dbReference type="RefSeq" id="WP_126991424.1">
    <property type="nucleotide sequence ID" value="NZ_JTFC01000039.1"/>
</dbReference>
<dbReference type="InterPro" id="IPR037523">
    <property type="entry name" value="VOC_core"/>
</dbReference>
<dbReference type="PROSITE" id="PS51819">
    <property type="entry name" value="VOC"/>
    <property type="match status" value="1"/>
</dbReference>
<evidence type="ECO:0000313" key="2">
    <source>
        <dbReference type="EMBL" id="RUS53168.1"/>
    </source>
</evidence>
<evidence type="ECO:0000313" key="3">
    <source>
        <dbReference type="Proteomes" id="UP000288623"/>
    </source>
</evidence>
<dbReference type="SUPFAM" id="SSF54593">
    <property type="entry name" value="Glyoxalase/Bleomycin resistance protein/Dihydroxybiphenyl dioxygenase"/>
    <property type="match status" value="2"/>
</dbReference>
<name>A0A433RQX0_9BACL</name>
<dbReference type="PANTHER" id="PTHR43279">
    <property type="entry name" value="CATECHOL-2,3-DIOXYGENASE"/>
    <property type="match status" value="1"/>
</dbReference>
<dbReference type="PANTHER" id="PTHR43279:SF1">
    <property type="entry name" value="CATECHOL-2,3-DIOXYGENASE"/>
    <property type="match status" value="1"/>
</dbReference>
<sequence length="287" mass="32142">MSFTLDPQMKLGYTQLRVLDIQKQTAFYQSLGFQLIEQTTDHAIFGAGSNEPVLILVQENNTIPRPPRTTGLFHFAILVKSKEDLGHVIGNLANRGIRFTGAGDHLYSEAFYLDDPEGNGIEIYHDRPHDEWTIHEDGTIETDTLPVDVQAILDLYDPSRPWTGFPDGTILGHIHLNVSKLDDSLKHLYFDALGFDFKTNFHESAYFISAGGYHHHIALNTWMGVGAPLPPLASSGLMAYSLHLSSLEKLEDLRQNLIKENVLFTDEGEKLVVKDVNGHDMIFGVTK</sequence>
<reference evidence="2 3" key="1">
    <citation type="submission" date="2014-11" db="EMBL/GenBank/DDBJ databases">
        <title>Genome sequence and analysis of novel Kurthia sp.</title>
        <authorList>
            <person name="Lawson J.N."/>
            <person name="Gonzalez J.E."/>
            <person name="Rinauldi L."/>
            <person name="Xuan Z."/>
            <person name="Firman A."/>
            <person name="Shaddox L."/>
            <person name="Trudeau A."/>
            <person name="Shah S."/>
            <person name="Reiman D."/>
        </authorList>
    </citation>
    <scope>NUCLEOTIDE SEQUENCE [LARGE SCALE GENOMIC DNA]</scope>
    <source>
        <strain evidence="2 3">3B1D</strain>
    </source>
</reference>
<dbReference type="InterPro" id="IPR004360">
    <property type="entry name" value="Glyas_Fos-R_dOase_dom"/>
</dbReference>
<dbReference type="InterPro" id="IPR029068">
    <property type="entry name" value="Glyas_Bleomycin-R_OHBP_Dase"/>
</dbReference>
<gene>
    <name evidence="2" type="ORF">QI30_15040</name>
</gene>